<dbReference type="Proteomes" id="UP001492380">
    <property type="component" value="Unassembled WGS sequence"/>
</dbReference>
<proteinExistence type="predicted"/>
<sequence length="192" mass="22219">MRRIASATARKVFSPVFRPIAPPSTPLVSAARKLPLSISRPSNNVAPFSTSAALRAEGKKGGRPQRDRRVTLIRYFLFHPKTPRPLRFSRGRYLRHWTIHRAWMLFQRKMRREQELELEAQYNSMNAACEALRLMDENGHKATPGGKEVGRLFRLAMMKTGRWSEGFPIEYARPQVETPPRDGWNHNWRRGG</sequence>
<dbReference type="PANTHER" id="PTHR39150">
    <property type="entry name" value="54S RIBOSOMAL PROTEIN L28, MITOCHONDRIAL"/>
    <property type="match status" value="1"/>
</dbReference>
<dbReference type="PANTHER" id="PTHR39150:SF1">
    <property type="entry name" value="LARGE RIBOSOMAL SUBUNIT PROTEIN ML40"/>
    <property type="match status" value="1"/>
</dbReference>
<dbReference type="EMBL" id="JBBWRZ010000004">
    <property type="protein sequence ID" value="KAK8238194.1"/>
    <property type="molecule type" value="Genomic_DNA"/>
</dbReference>
<gene>
    <name evidence="1" type="ORF">HDK90DRAFT_482622</name>
</gene>
<accession>A0ABR1YTT2</accession>
<evidence type="ECO:0000313" key="2">
    <source>
        <dbReference type="Proteomes" id="UP001492380"/>
    </source>
</evidence>
<evidence type="ECO:0000313" key="1">
    <source>
        <dbReference type="EMBL" id="KAK8238194.1"/>
    </source>
</evidence>
<comment type="caution">
    <text evidence="1">The sequence shown here is derived from an EMBL/GenBank/DDBJ whole genome shotgun (WGS) entry which is preliminary data.</text>
</comment>
<protein>
    <submittedName>
        <fullName evidence="1">Uncharacterized protein</fullName>
    </submittedName>
</protein>
<keyword evidence="2" id="KW-1185">Reference proteome</keyword>
<organism evidence="1 2">
    <name type="scientific">Phyllosticta capitalensis</name>
    <dbReference type="NCBI Taxonomy" id="121624"/>
    <lineage>
        <taxon>Eukaryota</taxon>
        <taxon>Fungi</taxon>
        <taxon>Dikarya</taxon>
        <taxon>Ascomycota</taxon>
        <taxon>Pezizomycotina</taxon>
        <taxon>Dothideomycetes</taxon>
        <taxon>Dothideomycetes incertae sedis</taxon>
        <taxon>Botryosphaeriales</taxon>
        <taxon>Phyllostictaceae</taxon>
        <taxon>Phyllosticta</taxon>
    </lineage>
</organism>
<dbReference type="Gene3D" id="6.10.250.3440">
    <property type="match status" value="1"/>
</dbReference>
<reference evidence="1 2" key="1">
    <citation type="submission" date="2024-04" db="EMBL/GenBank/DDBJ databases">
        <title>Phyllosticta paracitricarpa is synonymous to the EU quarantine fungus P. citricarpa based on phylogenomic analyses.</title>
        <authorList>
            <consortium name="Lawrence Berkeley National Laboratory"/>
            <person name="Van Ingen-Buijs V.A."/>
            <person name="Van Westerhoven A.C."/>
            <person name="Haridas S."/>
            <person name="Skiadas P."/>
            <person name="Martin F."/>
            <person name="Groenewald J.Z."/>
            <person name="Crous P.W."/>
            <person name="Seidl M.F."/>
        </authorList>
    </citation>
    <scope>NUCLEOTIDE SEQUENCE [LARGE SCALE GENOMIC DNA]</scope>
    <source>
        <strain evidence="1 2">CBS 123374</strain>
    </source>
</reference>
<dbReference type="InterPro" id="IPR042831">
    <property type="entry name" value="Ribosomal_mL40_fung"/>
</dbReference>
<name>A0ABR1YTT2_9PEZI</name>